<dbReference type="GO" id="GO:0009279">
    <property type="term" value="C:cell outer membrane"/>
    <property type="evidence" value="ECO:0007669"/>
    <property type="project" value="UniProtKB-SubCell"/>
</dbReference>
<keyword evidence="4 8" id="KW-0812">Transmembrane</keyword>
<dbReference type="RefSeq" id="WP_106932039.1">
    <property type="nucleotide sequence ID" value="NZ_PYFT01000001.1"/>
</dbReference>
<dbReference type="Proteomes" id="UP000240357">
    <property type="component" value="Unassembled WGS sequence"/>
</dbReference>
<dbReference type="Pfam" id="PF13715">
    <property type="entry name" value="CarbopepD_reg_2"/>
    <property type="match status" value="1"/>
</dbReference>
<gene>
    <name evidence="12" type="ORF">AHMF7605_21320</name>
</gene>
<evidence type="ECO:0000259" key="10">
    <source>
        <dbReference type="Pfam" id="PF00593"/>
    </source>
</evidence>
<evidence type="ECO:0000256" key="1">
    <source>
        <dbReference type="ARBA" id="ARBA00004571"/>
    </source>
</evidence>
<comment type="similarity">
    <text evidence="8 9">Belongs to the TonB-dependent receptor family.</text>
</comment>
<dbReference type="SUPFAM" id="SSF49464">
    <property type="entry name" value="Carboxypeptidase regulatory domain-like"/>
    <property type="match status" value="1"/>
</dbReference>
<dbReference type="InterPro" id="IPR036942">
    <property type="entry name" value="Beta-barrel_TonB_sf"/>
</dbReference>
<reference evidence="12 13" key="1">
    <citation type="submission" date="2018-03" db="EMBL/GenBank/DDBJ databases">
        <title>Adhaeribacter sp. HMF7605 Genome sequencing and assembly.</title>
        <authorList>
            <person name="Kang H."/>
            <person name="Kang J."/>
            <person name="Cha I."/>
            <person name="Kim H."/>
            <person name="Joh K."/>
        </authorList>
    </citation>
    <scope>NUCLEOTIDE SEQUENCE [LARGE SCALE GENOMIC DNA]</scope>
    <source>
        <strain evidence="12 13">HMF7605</strain>
    </source>
</reference>
<dbReference type="Gene3D" id="2.60.40.1120">
    <property type="entry name" value="Carboxypeptidase-like, regulatory domain"/>
    <property type="match status" value="1"/>
</dbReference>
<keyword evidence="7 8" id="KW-0998">Cell outer membrane</keyword>
<evidence type="ECO:0000256" key="7">
    <source>
        <dbReference type="ARBA" id="ARBA00023237"/>
    </source>
</evidence>
<dbReference type="NCBIfam" id="TIGR04056">
    <property type="entry name" value="OMP_RagA_SusC"/>
    <property type="match status" value="1"/>
</dbReference>
<name>A0A2T2YK28_9BACT</name>
<evidence type="ECO:0000256" key="5">
    <source>
        <dbReference type="ARBA" id="ARBA00023077"/>
    </source>
</evidence>
<evidence type="ECO:0000313" key="12">
    <source>
        <dbReference type="EMBL" id="PSR55858.1"/>
    </source>
</evidence>
<evidence type="ECO:0000256" key="4">
    <source>
        <dbReference type="ARBA" id="ARBA00022692"/>
    </source>
</evidence>
<keyword evidence="2 8" id="KW-0813">Transport</keyword>
<dbReference type="InterPro" id="IPR012910">
    <property type="entry name" value="Plug_dom"/>
</dbReference>
<dbReference type="Pfam" id="PF07715">
    <property type="entry name" value="Plug"/>
    <property type="match status" value="1"/>
</dbReference>
<keyword evidence="5 9" id="KW-0798">TonB box</keyword>
<dbReference type="InterPro" id="IPR000531">
    <property type="entry name" value="Beta-barrel_TonB"/>
</dbReference>
<feature type="domain" description="TonB-dependent receptor plug" evidence="11">
    <location>
        <begin position="130"/>
        <end position="227"/>
    </location>
</feature>
<dbReference type="NCBIfam" id="TIGR04057">
    <property type="entry name" value="SusC_RagA_signa"/>
    <property type="match status" value="1"/>
</dbReference>
<feature type="domain" description="TonB-dependent receptor-like beta-barrel" evidence="10">
    <location>
        <begin position="449"/>
        <end position="920"/>
    </location>
</feature>
<dbReference type="OrthoDB" id="9768177at2"/>
<dbReference type="InterPro" id="IPR008969">
    <property type="entry name" value="CarboxyPept-like_regulatory"/>
</dbReference>
<comment type="caution">
    <text evidence="12">The sequence shown here is derived from an EMBL/GenBank/DDBJ whole genome shotgun (WGS) entry which is preliminary data.</text>
</comment>
<evidence type="ECO:0000313" key="13">
    <source>
        <dbReference type="Proteomes" id="UP000240357"/>
    </source>
</evidence>
<evidence type="ECO:0000256" key="9">
    <source>
        <dbReference type="RuleBase" id="RU003357"/>
    </source>
</evidence>
<evidence type="ECO:0000256" key="6">
    <source>
        <dbReference type="ARBA" id="ARBA00023136"/>
    </source>
</evidence>
<dbReference type="InterPro" id="IPR023997">
    <property type="entry name" value="TonB-dep_OMP_SusC/RagA_CS"/>
</dbReference>
<organism evidence="12 13">
    <name type="scientific">Adhaeribacter arboris</name>
    <dbReference type="NCBI Taxonomy" id="2072846"/>
    <lineage>
        <taxon>Bacteria</taxon>
        <taxon>Pseudomonadati</taxon>
        <taxon>Bacteroidota</taxon>
        <taxon>Cytophagia</taxon>
        <taxon>Cytophagales</taxon>
        <taxon>Hymenobacteraceae</taxon>
        <taxon>Adhaeribacter</taxon>
    </lineage>
</organism>
<proteinExistence type="inferred from homology"/>
<protein>
    <submittedName>
        <fullName evidence="12">SusC/RagA family TonB-linked outer membrane protein</fullName>
    </submittedName>
</protein>
<evidence type="ECO:0000256" key="2">
    <source>
        <dbReference type="ARBA" id="ARBA00022448"/>
    </source>
</evidence>
<dbReference type="Gene3D" id="2.170.130.10">
    <property type="entry name" value="TonB-dependent receptor, plug domain"/>
    <property type="match status" value="1"/>
</dbReference>
<keyword evidence="6 8" id="KW-0472">Membrane</keyword>
<keyword evidence="13" id="KW-1185">Reference proteome</keyword>
<dbReference type="InterPro" id="IPR039426">
    <property type="entry name" value="TonB-dep_rcpt-like"/>
</dbReference>
<comment type="subcellular location">
    <subcellularLocation>
        <location evidence="1 8">Cell outer membrane</location>
        <topology evidence="1 8">Multi-pass membrane protein</topology>
    </subcellularLocation>
</comment>
<sequence length="1082" mass="120391">MKNLLQKQTRWLLHSACPVLLLYFAFLVPVLAQEVTVRGKVVSAQDETPLPGVTILVKGTTNGSVTDANGQYSIKAASGDAVLVFSFIGFEPKEIQVGNQAILDVRLAVDTKQLNEVVVTALGIEKDKAKVGYATQEVKGADLVKAREPNPLNNLVGKVAGLTVAASAELLGPPSLLLRGNQPLFVVDGVPINSDTWNINADDIETYTVLKGPSASALYGYRGQFGVIMITTKRGSKDKRGFSVEVNSTTQFDNGFIAIPKVQDLYGPGDHGKYAFGDGKGGGVNDADYDVWGPKFEGQLIPQYDSPVINGVRQGTPWVARGKDNLSRFIRTGILSTNNIAVSSSNDKYDLRFSASNSYQRGLVPNTQLGIFNFNLSAGYNFSKKLRFDSNINFNRQHTPNIPDVNYGPNSMIYNIAIWGGADWNIDDMKNYWQPGKEGIQQIYAEYTRYNNPYFITHEWLRSHYKTDVYGYMQLKYKFTDFLDLAVRTQATTYDLFRSEKFPQSATVYGREEAKGDYREDTRHLFETNSDVLLTFNKDVAPQFNVRASVGGAYRDFEYNSSYVSTNYLNVPASSLNPSGYNLGNTRDPLIATSFNAPMSVVGAYALLDVTYRNFLTLSGTGRQDILSTLPAKSNSYFYPSLALSAVLSDVIPMPRAISFLKLRGSYANVKGALTRRTIGATPAGSYPLSYGSQYESSYEGPSYENSAVYTTPLLYNNQVAGYYTNTINNPNLKPFSRTNYETGLDVRFLQNRLGLDVNYFIYNDGPQIFQVPISETSGYNTLLINAVETRKNGWEATISGNPVQTDKGFRWDVTANWSTYKEVYTKLPPGLDVLYNFYRVGDRTDAYYSQKYARVEGGEFDGQIINDAGGRPIPYPRPQFLGNSNPDWVWGLTNRFSYKGLNFGFQFDGRVGGVMVDYIKRQTYRGGRHIATIEGAMGVAREQDTKGVKSWIGEGVQVASGEIKYDPVTGLISNYSELQFKANNTPTFLQDYISRYHSIDEGDLISKTYAKLREVTIGYSLPASILGKSFIRQAGITLVGRNLLYFAKEKDVDIDQYGNNNYSSLQTPTTRRYGINLNFTF</sequence>
<dbReference type="PROSITE" id="PS52016">
    <property type="entry name" value="TONB_DEPENDENT_REC_3"/>
    <property type="match status" value="1"/>
</dbReference>
<keyword evidence="3 8" id="KW-1134">Transmembrane beta strand</keyword>
<dbReference type="Gene3D" id="2.40.170.20">
    <property type="entry name" value="TonB-dependent receptor, beta-barrel domain"/>
    <property type="match status" value="1"/>
</dbReference>
<evidence type="ECO:0000256" key="3">
    <source>
        <dbReference type="ARBA" id="ARBA00022452"/>
    </source>
</evidence>
<dbReference type="Pfam" id="PF00593">
    <property type="entry name" value="TonB_dep_Rec_b-barrel"/>
    <property type="match status" value="1"/>
</dbReference>
<dbReference type="InterPro" id="IPR037066">
    <property type="entry name" value="Plug_dom_sf"/>
</dbReference>
<evidence type="ECO:0000256" key="8">
    <source>
        <dbReference type="PROSITE-ProRule" id="PRU01360"/>
    </source>
</evidence>
<evidence type="ECO:0000259" key="11">
    <source>
        <dbReference type="Pfam" id="PF07715"/>
    </source>
</evidence>
<dbReference type="AlphaFoldDB" id="A0A2T2YK28"/>
<dbReference type="EMBL" id="PYFT01000001">
    <property type="protein sequence ID" value="PSR55858.1"/>
    <property type="molecule type" value="Genomic_DNA"/>
</dbReference>
<accession>A0A2T2YK28</accession>
<dbReference type="SUPFAM" id="SSF56935">
    <property type="entry name" value="Porins"/>
    <property type="match status" value="1"/>
</dbReference>
<dbReference type="InterPro" id="IPR023996">
    <property type="entry name" value="TonB-dep_OMP_SusC/RagA"/>
</dbReference>